<proteinExistence type="predicted"/>
<dbReference type="RefSeq" id="XP_033461012.1">
    <property type="nucleotide sequence ID" value="XM_033607475.1"/>
</dbReference>
<evidence type="ECO:0000313" key="2">
    <source>
        <dbReference type="Proteomes" id="UP000504637"/>
    </source>
</evidence>
<dbReference type="AlphaFoldDB" id="A0A6J3M7D5"/>
<accession>A0A6J3M7D5</accession>
<dbReference type="Proteomes" id="UP000504637">
    <property type="component" value="Unplaced"/>
</dbReference>
<gene>
    <name evidence="3" type="ORF">K489DRAFT_408411</name>
</gene>
<reference evidence="3" key="1">
    <citation type="submission" date="2020-01" db="EMBL/GenBank/DDBJ databases">
        <authorList>
            <consortium name="DOE Joint Genome Institute"/>
            <person name="Haridas S."/>
            <person name="Albert R."/>
            <person name="Binder M."/>
            <person name="Bloem J."/>
            <person name="Labutti K."/>
            <person name="Salamov A."/>
            <person name="Andreopoulos B."/>
            <person name="Baker S.E."/>
            <person name="Barry K."/>
            <person name="Bills G."/>
            <person name="Bluhm B.H."/>
            <person name="Cannon C."/>
            <person name="Castanera R."/>
            <person name="Culley D.E."/>
            <person name="Daum C."/>
            <person name="Ezra D."/>
            <person name="Gonzalez J.B."/>
            <person name="Henrissat B."/>
            <person name="Kuo A."/>
            <person name="Liang C."/>
            <person name="Lipzen A."/>
            <person name="Lutzoni F."/>
            <person name="Magnuson J."/>
            <person name="Mondo S."/>
            <person name="Nolan M."/>
            <person name="Ohm R."/>
            <person name="Pangilinan J."/>
            <person name="Park H.-J."/>
            <person name="Ramirez L."/>
            <person name="Alfaro M."/>
            <person name="Sun H."/>
            <person name="Tritt A."/>
            <person name="Yoshinaga Y."/>
            <person name="Zwiers L.-H."/>
            <person name="Turgeon B.G."/>
            <person name="Goodwin S.B."/>
            <person name="Spatafora J.W."/>
            <person name="Crous P.W."/>
            <person name="Grigoriev I.V."/>
        </authorList>
    </citation>
    <scope>NUCLEOTIDE SEQUENCE</scope>
    <source>
        <strain evidence="3">CBS 342.82</strain>
    </source>
</reference>
<feature type="region of interest" description="Disordered" evidence="1">
    <location>
        <begin position="43"/>
        <end position="108"/>
    </location>
</feature>
<feature type="compositionally biased region" description="Polar residues" evidence="1">
    <location>
        <begin position="54"/>
        <end position="66"/>
    </location>
</feature>
<protein>
    <submittedName>
        <fullName evidence="3">Uncharacterized protein</fullName>
    </submittedName>
</protein>
<evidence type="ECO:0000313" key="3">
    <source>
        <dbReference type="RefSeq" id="XP_033461012.1"/>
    </source>
</evidence>
<keyword evidence="2" id="KW-1185">Reference proteome</keyword>
<feature type="compositionally biased region" description="Low complexity" evidence="1">
    <location>
        <begin position="67"/>
        <end position="87"/>
    </location>
</feature>
<name>A0A6J3M7D5_9PEZI</name>
<sequence length="165" mass="17147">MQVVVNFSETTPDKACLLLPPAPGKGPTIVSLDSDKLNIPGSWMSQILPASPGSIHSPSSKGNSTASSRVDSVKPSDSVSSTGSKPGRNSRKGSKDGPASKCPGASDQNISPLIMLGSSQMPTSDIPGVICNVGSLGESSLSTEQCILEYTSWDKIDWLTLEFPV</sequence>
<evidence type="ECO:0000256" key="1">
    <source>
        <dbReference type="SAM" id="MobiDB-lite"/>
    </source>
</evidence>
<dbReference type="GeneID" id="54365275"/>
<reference evidence="3" key="2">
    <citation type="submission" date="2020-04" db="EMBL/GenBank/DDBJ databases">
        <authorList>
            <consortium name="NCBI Genome Project"/>
        </authorList>
    </citation>
    <scope>NUCLEOTIDE SEQUENCE</scope>
    <source>
        <strain evidence="3">CBS 342.82</strain>
    </source>
</reference>
<organism evidence="3">
    <name type="scientific">Dissoconium aciculare CBS 342.82</name>
    <dbReference type="NCBI Taxonomy" id="1314786"/>
    <lineage>
        <taxon>Eukaryota</taxon>
        <taxon>Fungi</taxon>
        <taxon>Dikarya</taxon>
        <taxon>Ascomycota</taxon>
        <taxon>Pezizomycotina</taxon>
        <taxon>Dothideomycetes</taxon>
        <taxon>Dothideomycetidae</taxon>
        <taxon>Mycosphaerellales</taxon>
        <taxon>Dissoconiaceae</taxon>
        <taxon>Dissoconium</taxon>
    </lineage>
</organism>
<reference evidence="3" key="3">
    <citation type="submission" date="2025-08" db="UniProtKB">
        <authorList>
            <consortium name="RefSeq"/>
        </authorList>
    </citation>
    <scope>IDENTIFICATION</scope>
    <source>
        <strain evidence="3">CBS 342.82</strain>
    </source>
</reference>